<gene>
    <name evidence="1" type="ORF">PR003_g27889</name>
</gene>
<organism evidence="1 2">
    <name type="scientific">Phytophthora rubi</name>
    <dbReference type="NCBI Taxonomy" id="129364"/>
    <lineage>
        <taxon>Eukaryota</taxon>
        <taxon>Sar</taxon>
        <taxon>Stramenopiles</taxon>
        <taxon>Oomycota</taxon>
        <taxon>Peronosporomycetes</taxon>
        <taxon>Peronosporales</taxon>
        <taxon>Peronosporaceae</taxon>
        <taxon>Phytophthora</taxon>
    </lineage>
</organism>
<protein>
    <submittedName>
        <fullName evidence="1">Uncharacterized protein</fullName>
    </submittedName>
</protein>
<accession>A0A6A4BV18</accession>
<name>A0A6A4BV18_9STRA</name>
<keyword evidence="2" id="KW-1185">Reference proteome</keyword>
<evidence type="ECO:0000313" key="2">
    <source>
        <dbReference type="Proteomes" id="UP000434957"/>
    </source>
</evidence>
<dbReference type="AlphaFoldDB" id="A0A6A4BV18"/>
<dbReference type="EMBL" id="QXFT01004040">
    <property type="protein sequence ID" value="KAE9280686.1"/>
    <property type="molecule type" value="Genomic_DNA"/>
</dbReference>
<proteinExistence type="predicted"/>
<dbReference type="Proteomes" id="UP000434957">
    <property type="component" value="Unassembled WGS sequence"/>
</dbReference>
<reference evidence="1 2" key="1">
    <citation type="submission" date="2018-08" db="EMBL/GenBank/DDBJ databases">
        <title>Genomic investigation of the strawberry pathogen Phytophthora fragariae indicates pathogenicity is determined by transcriptional variation in three key races.</title>
        <authorList>
            <person name="Adams T.M."/>
            <person name="Armitage A.D."/>
            <person name="Sobczyk M.K."/>
            <person name="Bates H.J."/>
            <person name="Dunwell J.M."/>
            <person name="Nellist C.F."/>
            <person name="Harrison R.J."/>
        </authorList>
    </citation>
    <scope>NUCLEOTIDE SEQUENCE [LARGE SCALE GENOMIC DNA]</scope>
    <source>
        <strain evidence="1 2">SCRP333</strain>
    </source>
</reference>
<comment type="caution">
    <text evidence="1">The sequence shown here is derived from an EMBL/GenBank/DDBJ whole genome shotgun (WGS) entry which is preliminary data.</text>
</comment>
<sequence length="57" mass="6225">MQNKLIRPKNADWFAITCLKSLLDPDSNPRGESGQRLKDALTGRVGVLEKRRGCGGG</sequence>
<evidence type="ECO:0000313" key="1">
    <source>
        <dbReference type="EMBL" id="KAE9280686.1"/>
    </source>
</evidence>